<comment type="caution">
    <text evidence="2">The sequence shown here is derived from an EMBL/GenBank/DDBJ whole genome shotgun (WGS) entry which is preliminary data.</text>
</comment>
<organism evidence="2 3">
    <name type="scientific">Geopseudomonas aromaticivorans</name>
    <dbReference type="NCBI Taxonomy" id="2849492"/>
    <lineage>
        <taxon>Bacteria</taxon>
        <taxon>Pseudomonadati</taxon>
        <taxon>Pseudomonadota</taxon>
        <taxon>Gammaproteobacteria</taxon>
        <taxon>Pseudomonadales</taxon>
        <taxon>Pseudomonadaceae</taxon>
        <taxon>Geopseudomonas</taxon>
    </lineage>
</organism>
<sequence>MKFTTKSLSELLSDADIFVDGDWIESKDQDPSGDVRLIQLADIGDGSYIDKSDRYLTSDTAKRLKCTFLKKGDILLARMPDPLGRACIFPGDTKKAVTVVDVCIIRVNEEKICARWLMYALNSSDVRNQIASFATGTTRSRVSRGNLGKVVIPVVPLERQRIIADILDKADAIRTKRREALALLDGLAQSIFFEMFGDLFTNSNGYPVSPLGKVCDVRDGTHDSPAYVSEGYPLVTSKNLKDGVIDLMGANYISEFDYNDINRRSKVDIGDILMPMIGTIGNPVMVKDEPNFAIKNMALIKFKPSSPSAEFVFHFLNGNCFDRLVANKNKGGTQKFLALGEIRGLPLPIPPADAQLEFSRRIKALTHARQKFMGAAQVLENLFASLQYRAFQGEL</sequence>
<keyword evidence="2" id="KW-0378">Hydrolase</keyword>
<dbReference type="Proteomes" id="UP000813068">
    <property type="component" value="Unassembled WGS sequence"/>
</dbReference>
<dbReference type="CDD" id="cd17246">
    <property type="entry name" value="RMtype1_S_SonII-TRD2-CR2_like"/>
    <property type="match status" value="1"/>
</dbReference>
<dbReference type="RefSeq" id="WP_217680304.1">
    <property type="nucleotide sequence ID" value="NZ_JAHRGL010000014.1"/>
</dbReference>
<keyword evidence="3" id="KW-1185">Reference proteome</keyword>
<accession>A0ABS6MU18</accession>
<protein>
    <submittedName>
        <fullName evidence="2">Restriction endonuclease subunit S</fullName>
    </submittedName>
</protein>
<evidence type="ECO:0000259" key="1">
    <source>
        <dbReference type="Pfam" id="PF01420"/>
    </source>
</evidence>
<dbReference type="PANTHER" id="PTHR30408:SF12">
    <property type="entry name" value="TYPE I RESTRICTION ENZYME MJAVIII SPECIFICITY SUBUNIT"/>
    <property type="match status" value="1"/>
</dbReference>
<reference evidence="2 3" key="1">
    <citation type="submission" date="2021-06" db="EMBL/GenBank/DDBJ databases">
        <title>Differences between aerobic and microaerobic xylene degrading microbial communities.</title>
        <authorList>
            <person name="Banerjee S."/>
            <person name="Tancsics A."/>
        </authorList>
    </citation>
    <scope>NUCLEOTIDE SEQUENCE [LARGE SCALE GENOMIC DNA]</scope>
    <source>
        <strain evidence="2 3">MAP12</strain>
    </source>
</reference>
<name>A0ABS6MU18_9GAMM</name>
<dbReference type="GO" id="GO:0004519">
    <property type="term" value="F:endonuclease activity"/>
    <property type="evidence" value="ECO:0007669"/>
    <property type="project" value="UniProtKB-KW"/>
</dbReference>
<proteinExistence type="predicted"/>
<feature type="domain" description="Type I restriction modification DNA specificity" evidence="1">
    <location>
        <begin position="208"/>
        <end position="366"/>
    </location>
</feature>
<dbReference type="EMBL" id="JAHRGL010000014">
    <property type="protein sequence ID" value="MBV2132306.1"/>
    <property type="molecule type" value="Genomic_DNA"/>
</dbReference>
<dbReference type="PANTHER" id="PTHR30408">
    <property type="entry name" value="TYPE-1 RESTRICTION ENZYME ECOKI SPECIFICITY PROTEIN"/>
    <property type="match status" value="1"/>
</dbReference>
<dbReference type="InterPro" id="IPR000055">
    <property type="entry name" value="Restrct_endonuc_typeI_TRD"/>
</dbReference>
<evidence type="ECO:0000313" key="3">
    <source>
        <dbReference type="Proteomes" id="UP000813068"/>
    </source>
</evidence>
<dbReference type="InterPro" id="IPR052021">
    <property type="entry name" value="Type-I_RS_S_subunit"/>
</dbReference>
<dbReference type="Pfam" id="PF01420">
    <property type="entry name" value="Methylase_S"/>
    <property type="match status" value="2"/>
</dbReference>
<keyword evidence="2" id="KW-0540">Nuclease</keyword>
<feature type="domain" description="Type I restriction modification DNA specificity" evidence="1">
    <location>
        <begin position="21"/>
        <end position="178"/>
    </location>
</feature>
<keyword evidence="2" id="KW-0255">Endonuclease</keyword>
<evidence type="ECO:0000313" key="2">
    <source>
        <dbReference type="EMBL" id="MBV2132306.1"/>
    </source>
</evidence>
<gene>
    <name evidence="2" type="ORF">KRX52_05760</name>
</gene>